<keyword evidence="2" id="KW-1185">Reference proteome</keyword>
<dbReference type="AlphaFoldDB" id="A0A0V1GX30"/>
<proteinExistence type="predicted"/>
<comment type="caution">
    <text evidence="1">The sequence shown here is derived from an EMBL/GenBank/DDBJ whole genome shotgun (WGS) entry which is preliminary data.</text>
</comment>
<evidence type="ECO:0000313" key="2">
    <source>
        <dbReference type="Proteomes" id="UP000055024"/>
    </source>
</evidence>
<accession>A0A0V1GX30</accession>
<gene>
    <name evidence="1" type="ORF">T11_4544</name>
</gene>
<dbReference type="EMBL" id="JYDP01000225">
    <property type="protein sequence ID" value="KRZ02531.1"/>
    <property type="molecule type" value="Genomic_DNA"/>
</dbReference>
<name>A0A0V1GX30_9BILA</name>
<organism evidence="1 2">
    <name type="scientific">Trichinella zimbabwensis</name>
    <dbReference type="NCBI Taxonomy" id="268475"/>
    <lineage>
        <taxon>Eukaryota</taxon>
        <taxon>Metazoa</taxon>
        <taxon>Ecdysozoa</taxon>
        <taxon>Nematoda</taxon>
        <taxon>Enoplea</taxon>
        <taxon>Dorylaimia</taxon>
        <taxon>Trichinellida</taxon>
        <taxon>Trichinellidae</taxon>
        <taxon>Trichinella</taxon>
    </lineage>
</organism>
<dbReference type="Proteomes" id="UP000055024">
    <property type="component" value="Unassembled WGS sequence"/>
</dbReference>
<sequence length="60" mass="6951">MECGANTKQALLLQDSFRDVKLIIWRRFHLSLVKIPNALYALYFSGLEIHRDSSKTTVEI</sequence>
<feature type="non-terminal residue" evidence="1">
    <location>
        <position position="60"/>
    </location>
</feature>
<reference evidence="1 2" key="1">
    <citation type="submission" date="2015-01" db="EMBL/GenBank/DDBJ databases">
        <title>Evolution of Trichinella species and genotypes.</title>
        <authorList>
            <person name="Korhonen P.K."/>
            <person name="Edoardo P."/>
            <person name="Giuseppe L.R."/>
            <person name="Gasser R.B."/>
        </authorList>
    </citation>
    <scope>NUCLEOTIDE SEQUENCE [LARGE SCALE GENOMIC DNA]</scope>
    <source>
        <strain evidence="1">ISS1029</strain>
    </source>
</reference>
<protein>
    <submittedName>
        <fullName evidence="1">Uncharacterized protein</fullName>
    </submittedName>
</protein>
<evidence type="ECO:0000313" key="1">
    <source>
        <dbReference type="EMBL" id="KRZ02531.1"/>
    </source>
</evidence>